<keyword evidence="3" id="KW-1185">Reference proteome</keyword>
<dbReference type="PANTHER" id="PTHR22716:SF1">
    <property type="entry name" value="ETS CLASS TRANSCRIPTION FACTOR-RELATED"/>
    <property type="match status" value="1"/>
</dbReference>
<dbReference type="GO" id="GO:0040027">
    <property type="term" value="P:negative regulation of vulval development"/>
    <property type="evidence" value="ECO:0007669"/>
    <property type="project" value="InterPro"/>
</dbReference>
<reference evidence="3" key="1">
    <citation type="submission" date="2017-10" db="EMBL/GenBank/DDBJ databases">
        <title>Rapid genome shrinkage in a self-fertile nematode reveals novel sperm competition proteins.</title>
        <authorList>
            <person name="Yin D."/>
            <person name="Schwarz E.M."/>
            <person name="Thomas C.G."/>
            <person name="Felde R.L."/>
            <person name="Korf I.F."/>
            <person name="Cutter A.D."/>
            <person name="Schartner C.M."/>
            <person name="Ralston E.J."/>
            <person name="Meyer B.J."/>
            <person name="Haag E.S."/>
        </authorList>
    </citation>
    <scope>NUCLEOTIDE SEQUENCE [LARGE SCALE GENOMIC DNA]</scope>
    <source>
        <strain evidence="3">JU1422</strain>
    </source>
</reference>
<name>A0A2G5TQJ0_9PELO</name>
<protein>
    <recommendedName>
        <fullName evidence="1">Lin-15A/B-like domain-containing protein</fullName>
    </recommendedName>
</protein>
<evidence type="ECO:0000313" key="3">
    <source>
        <dbReference type="Proteomes" id="UP000230233"/>
    </source>
</evidence>
<dbReference type="AlphaFoldDB" id="A0A2G5TQJ0"/>
<evidence type="ECO:0000259" key="1">
    <source>
        <dbReference type="Pfam" id="PF25375"/>
    </source>
</evidence>
<dbReference type="Proteomes" id="UP000230233">
    <property type="component" value="Chromosome V"/>
</dbReference>
<dbReference type="InterPro" id="IPR057432">
    <property type="entry name" value="Lin-15A/B-like_dom"/>
</dbReference>
<evidence type="ECO:0000313" key="2">
    <source>
        <dbReference type="EMBL" id="PIC29512.1"/>
    </source>
</evidence>
<dbReference type="Pfam" id="PF25375">
    <property type="entry name" value="Lin-15B"/>
    <property type="match status" value="1"/>
</dbReference>
<dbReference type="PANTHER" id="PTHR22716">
    <property type="entry name" value="ETS CLASS TRANSCRIPTION FACTOR-RELATED-RELATED"/>
    <property type="match status" value="1"/>
</dbReference>
<comment type="caution">
    <text evidence="2">The sequence shown here is derived from an EMBL/GenBank/DDBJ whole genome shotgun (WGS) entry which is preliminary data.</text>
</comment>
<feature type="domain" description="Lin-15A/B-like" evidence="1">
    <location>
        <begin position="153"/>
        <end position="268"/>
    </location>
</feature>
<sequence>MDEAIVKEEIIEEEFNFTFKNGEFVEVKQEETEHKPEYQLENEVKTETNDDFFENNNSDGFFEVVKLKPKEIDSKFEKMPTEITEYICKICRKRMPRKLLKLIKSEDDKTMLSQFFKIEGSLEPRLSYVCSSHIREIMDGKDGKLKKAKESRRRACNVCHTTEDYPQLYKLSSKDIRIVIMIGCILRGTHSIDKAMDYVMANDTVITCYSHRKESIDIIFEHLGINNIQQFFLCSRLSMNGLVDIANNIDSDFTVDQFSRAFHSLYIKKPKNVPSNL</sequence>
<accession>A0A2G5TQJ0</accession>
<dbReference type="EMBL" id="PDUG01000005">
    <property type="protein sequence ID" value="PIC29512.1"/>
    <property type="molecule type" value="Genomic_DNA"/>
</dbReference>
<dbReference type="InterPro" id="IPR040129">
    <property type="entry name" value="Lin-15B-like"/>
</dbReference>
<gene>
    <name evidence="2" type="primary">Cnig_chr_V.g21067</name>
    <name evidence="2" type="ORF">B9Z55_021067</name>
</gene>
<proteinExistence type="predicted"/>
<organism evidence="2 3">
    <name type="scientific">Caenorhabditis nigoni</name>
    <dbReference type="NCBI Taxonomy" id="1611254"/>
    <lineage>
        <taxon>Eukaryota</taxon>
        <taxon>Metazoa</taxon>
        <taxon>Ecdysozoa</taxon>
        <taxon>Nematoda</taxon>
        <taxon>Chromadorea</taxon>
        <taxon>Rhabditida</taxon>
        <taxon>Rhabditina</taxon>
        <taxon>Rhabditomorpha</taxon>
        <taxon>Rhabditoidea</taxon>
        <taxon>Rhabditidae</taxon>
        <taxon>Peloderinae</taxon>
        <taxon>Caenorhabditis</taxon>
    </lineage>
</organism>